<dbReference type="PANTHER" id="PTHR45431">
    <property type="entry name" value="RHODANESE-LIKE DOMAIN-CONTAINING PROTEIN 15, CHLOROPLASTIC"/>
    <property type="match status" value="1"/>
</dbReference>
<dbReference type="InterPro" id="IPR001763">
    <property type="entry name" value="Rhodanese-like_dom"/>
</dbReference>
<dbReference type="Proteomes" id="UP000256478">
    <property type="component" value="Unassembled WGS sequence"/>
</dbReference>
<name>A0A3E0TLY1_9GAMM</name>
<gene>
    <name evidence="3" type="ORF">DXX93_02540</name>
</gene>
<evidence type="ECO:0000256" key="1">
    <source>
        <dbReference type="SAM" id="SignalP"/>
    </source>
</evidence>
<keyword evidence="1" id="KW-0732">Signal</keyword>
<feature type="chain" id="PRO_5017618985" evidence="1">
    <location>
        <begin position="19"/>
        <end position="129"/>
    </location>
</feature>
<dbReference type="PANTHER" id="PTHR45431:SF3">
    <property type="entry name" value="RHODANESE-LIKE DOMAIN-CONTAINING PROTEIN 15, CHLOROPLASTIC"/>
    <property type="match status" value="1"/>
</dbReference>
<protein>
    <submittedName>
        <fullName evidence="3">Rhodanese-like domain-containing protein</fullName>
    </submittedName>
</protein>
<sequence>MNKLTSIFLMLVNSLAFASDRPSVSQAHLLSLINAPYTTGYTLLDVRSSEEYQSGHIQSAINISHMTLSDELAKLPSNKDANIIVYCRSGRRAGIAEQILRNKGYTNVWHLTGDVVAWQASGLPLETEN</sequence>
<dbReference type="SMART" id="SM00450">
    <property type="entry name" value="RHOD"/>
    <property type="match status" value="1"/>
</dbReference>
<dbReference type="OrthoDB" id="9814704at2"/>
<evidence type="ECO:0000259" key="2">
    <source>
        <dbReference type="PROSITE" id="PS50206"/>
    </source>
</evidence>
<evidence type="ECO:0000313" key="3">
    <source>
        <dbReference type="EMBL" id="REL25536.1"/>
    </source>
</evidence>
<reference evidence="3 4" key="1">
    <citation type="submission" date="2018-08" db="EMBL/GenBank/DDBJ databases">
        <title>Thalassotalea euphylliae genome.</title>
        <authorList>
            <person name="Summers S."/>
            <person name="Rice S.A."/>
            <person name="Freckelton M.L."/>
            <person name="Nedved B.T."/>
            <person name="Hadfield M.G."/>
        </authorList>
    </citation>
    <scope>NUCLEOTIDE SEQUENCE [LARGE SCALE GENOMIC DNA]</scope>
    <source>
        <strain evidence="3 4">H1</strain>
    </source>
</reference>
<dbReference type="AlphaFoldDB" id="A0A3E0TLY1"/>
<feature type="domain" description="Rhodanese" evidence="2">
    <location>
        <begin position="40"/>
        <end position="127"/>
    </location>
</feature>
<comment type="caution">
    <text evidence="3">The sequence shown here is derived from an EMBL/GenBank/DDBJ whole genome shotgun (WGS) entry which is preliminary data.</text>
</comment>
<evidence type="ECO:0000313" key="4">
    <source>
        <dbReference type="Proteomes" id="UP000256478"/>
    </source>
</evidence>
<dbReference type="InterPro" id="IPR036873">
    <property type="entry name" value="Rhodanese-like_dom_sf"/>
</dbReference>
<proteinExistence type="predicted"/>
<organism evidence="3 4">
    <name type="scientific">Thalassotalea euphylliae</name>
    <dbReference type="NCBI Taxonomy" id="1655234"/>
    <lineage>
        <taxon>Bacteria</taxon>
        <taxon>Pseudomonadati</taxon>
        <taxon>Pseudomonadota</taxon>
        <taxon>Gammaproteobacteria</taxon>
        <taxon>Alteromonadales</taxon>
        <taxon>Colwelliaceae</taxon>
        <taxon>Thalassotalea</taxon>
    </lineage>
</organism>
<dbReference type="RefSeq" id="WP_116006667.1">
    <property type="nucleotide sequence ID" value="NZ_QUOU01000001.1"/>
</dbReference>
<accession>A0A3E0TLY1</accession>
<dbReference type="SUPFAM" id="SSF52821">
    <property type="entry name" value="Rhodanese/Cell cycle control phosphatase"/>
    <property type="match status" value="1"/>
</dbReference>
<dbReference type="EMBL" id="QUOU01000001">
    <property type="protein sequence ID" value="REL25536.1"/>
    <property type="molecule type" value="Genomic_DNA"/>
</dbReference>
<dbReference type="Pfam" id="PF00581">
    <property type="entry name" value="Rhodanese"/>
    <property type="match status" value="1"/>
</dbReference>
<dbReference type="InterPro" id="IPR052367">
    <property type="entry name" value="Thiosulfate_ST/Rhodanese-like"/>
</dbReference>
<feature type="signal peptide" evidence="1">
    <location>
        <begin position="1"/>
        <end position="18"/>
    </location>
</feature>
<dbReference type="CDD" id="cd00158">
    <property type="entry name" value="RHOD"/>
    <property type="match status" value="1"/>
</dbReference>
<dbReference type="PROSITE" id="PS50206">
    <property type="entry name" value="RHODANESE_3"/>
    <property type="match status" value="1"/>
</dbReference>
<dbReference type="Gene3D" id="3.40.250.10">
    <property type="entry name" value="Rhodanese-like domain"/>
    <property type="match status" value="1"/>
</dbReference>